<dbReference type="EMBL" id="VTAV01000003">
    <property type="protein sequence ID" value="TYR36914.1"/>
    <property type="molecule type" value="Genomic_DNA"/>
</dbReference>
<feature type="transmembrane region" description="Helical" evidence="5">
    <location>
        <begin position="21"/>
        <end position="41"/>
    </location>
</feature>
<comment type="caution">
    <text evidence="7">The sequence shown here is derived from an EMBL/GenBank/DDBJ whole genome shotgun (WGS) entry which is preliminary data.</text>
</comment>
<evidence type="ECO:0000259" key="6">
    <source>
        <dbReference type="PROSITE" id="PS51352"/>
    </source>
</evidence>
<keyword evidence="5" id="KW-1133">Transmembrane helix</keyword>
<evidence type="ECO:0000313" key="7">
    <source>
        <dbReference type="EMBL" id="TYR36914.1"/>
    </source>
</evidence>
<feature type="domain" description="Thioredoxin" evidence="6">
    <location>
        <begin position="66"/>
        <end position="218"/>
    </location>
</feature>
<evidence type="ECO:0000256" key="4">
    <source>
        <dbReference type="ARBA" id="ARBA00023284"/>
    </source>
</evidence>
<dbReference type="AlphaFoldDB" id="A0A5D4H8M4"/>
<dbReference type="Gene3D" id="3.40.30.10">
    <property type="entry name" value="Glutaredoxin"/>
    <property type="match status" value="1"/>
</dbReference>
<keyword evidence="5" id="KW-0812">Transmembrane</keyword>
<dbReference type="InterPro" id="IPR013766">
    <property type="entry name" value="Thioredoxin_domain"/>
</dbReference>
<gene>
    <name evidence="7" type="ORF">FXV77_06970</name>
</gene>
<organism evidence="7 8">
    <name type="scientific">Sphingobacterium phlebotomi</name>
    <dbReference type="NCBI Taxonomy" id="2605433"/>
    <lineage>
        <taxon>Bacteria</taxon>
        <taxon>Pseudomonadati</taxon>
        <taxon>Bacteroidota</taxon>
        <taxon>Sphingobacteriia</taxon>
        <taxon>Sphingobacteriales</taxon>
        <taxon>Sphingobacteriaceae</taxon>
        <taxon>Sphingobacterium</taxon>
    </lineage>
</organism>
<dbReference type="InterPro" id="IPR050553">
    <property type="entry name" value="Thioredoxin_ResA/DsbE_sf"/>
</dbReference>
<evidence type="ECO:0000313" key="8">
    <source>
        <dbReference type="Proteomes" id="UP000322362"/>
    </source>
</evidence>
<dbReference type="SUPFAM" id="SSF52833">
    <property type="entry name" value="Thioredoxin-like"/>
    <property type="match status" value="1"/>
</dbReference>
<keyword evidence="3" id="KW-1015">Disulfide bond</keyword>
<dbReference type="GO" id="GO:0017004">
    <property type="term" value="P:cytochrome complex assembly"/>
    <property type="evidence" value="ECO:0007669"/>
    <property type="project" value="UniProtKB-KW"/>
</dbReference>
<dbReference type="GO" id="GO:0030313">
    <property type="term" value="C:cell envelope"/>
    <property type="evidence" value="ECO:0007669"/>
    <property type="project" value="UniProtKB-SubCell"/>
</dbReference>
<comment type="subcellular location">
    <subcellularLocation>
        <location evidence="1">Cell envelope</location>
    </subcellularLocation>
</comment>
<evidence type="ECO:0000256" key="1">
    <source>
        <dbReference type="ARBA" id="ARBA00004196"/>
    </source>
</evidence>
<evidence type="ECO:0000256" key="2">
    <source>
        <dbReference type="ARBA" id="ARBA00022748"/>
    </source>
</evidence>
<accession>A0A5D4H8M4</accession>
<dbReference type="InterPro" id="IPR036249">
    <property type="entry name" value="Thioredoxin-like_sf"/>
</dbReference>
<dbReference type="Proteomes" id="UP000322362">
    <property type="component" value="Unassembled WGS sequence"/>
</dbReference>
<evidence type="ECO:0000256" key="5">
    <source>
        <dbReference type="SAM" id="Phobius"/>
    </source>
</evidence>
<proteinExistence type="predicted"/>
<keyword evidence="2" id="KW-0201">Cytochrome c-type biogenesis</keyword>
<keyword evidence="8" id="KW-1185">Reference proteome</keyword>
<protein>
    <submittedName>
        <fullName evidence="7">Redoxin domain-containing protein</fullName>
    </submittedName>
</protein>
<reference evidence="7 8" key="1">
    <citation type="submission" date="2019-08" db="EMBL/GenBank/DDBJ databases">
        <title>Phlebobacter frassis gen. nov. sp. nov., a new member of family Sphingobacteriaceae isolated from sand fly rearing media.</title>
        <authorList>
            <person name="Kakumanu M.L."/>
            <person name="Marayati B.F."/>
            <person name="Wada-Katsumata A."/>
            <person name="Wasserberg G."/>
            <person name="Schal C."/>
            <person name="Apperson C.S."/>
            <person name="Ponnusamy L."/>
        </authorList>
    </citation>
    <scope>NUCLEOTIDE SEQUENCE [LARGE SCALE GENOMIC DNA]</scope>
    <source>
        <strain evidence="7 8">SSI9</strain>
    </source>
</reference>
<keyword evidence="4" id="KW-0676">Redox-active center</keyword>
<dbReference type="PANTHER" id="PTHR42852">
    <property type="entry name" value="THIOL:DISULFIDE INTERCHANGE PROTEIN DSBE"/>
    <property type="match status" value="1"/>
</dbReference>
<sequence length="221" mass="25527">MQKLCNRERYCLFKSSYIRSRTLFSFALPVCFSMTLCFMLFNLSTAQAQSPENGEAAEGQTEIKPLLVGQKVPEEFWTREHLFYVDGDTVRKTLEEYRGKLLIVDFWATWCAICWYQMKDNHHLSDRYNGKIDFLLVSPQSTKDNFEKISTTHHTRLRNLGLKSLSSVFADNYISNLFLFKGYPAYMWISPSGHFIAHTGRQSVTDGHIEGVLSSYKSGNE</sequence>
<dbReference type="PROSITE" id="PS51352">
    <property type="entry name" value="THIOREDOXIN_2"/>
    <property type="match status" value="1"/>
</dbReference>
<keyword evidence="5" id="KW-0472">Membrane</keyword>
<dbReference type="PANTHER" id="PTHR42852:SF6">
    <property type="entry name" value="THIOL:DISULFIDE INTERCHANGE PROTEIN DSBE"/>
    <property type="match status" value="1"/>
</dbReference>
<name>A0A5D4H8M4_9SPHI</name>
<evidence type="ECO:0000256" key="3">
    <source>
        <dbReference type="ARBA" id="ARBA00023157"/>
    </source>
</evidence>